<reference evidence="2" key="1">
    <citation type="submission" date="2018-04" db="EMBL/GenBank/DDBJ databases">
        <authorList>
            <person name="Cornet L."/>
        </authorList>
    </citation>
    <scope>NUCLEOTIDE SEQUENCE [LARGE SCALE GENOMIC DNA]</scope>
</reference>
<dbReference type="AlphaFoldDB" id="A0A2W4VNP2"/>
<protein>
    <submittedName>
        <fullName evidence="1">Uncharacterized protein</fullName>
    </submittedName>
</protein>
<evidence type="ECO:0000313" key="2">
    <source>
        <dbReference type="Proteomes" id="UP000249354"/>
    </source>
</evidence>
<organism evidence="1 2">
    <name type="scientific">Leptolyngbya foveolarum</name>
    <dbReference type="NCBI Taxonomy" id="47253"/>
    <lineage>
        <taxon>Bacteria</taxon>
        <taxon>Bacillati</taxon>
        <taxon>Cyanobacteriota</taxon>
        <taxon>Cyanophyceae</taxon>
        <taxon>Leptolyngbyales</taxon>
        <taxon>Leptolyngbyaceae</taxon>
        <taxon>Leptolyngbya group</taxon>
        <taxon>Leptolyngbya</taxon>
    </lineage>
</organism>
<proteinExistence type="predicted"/>
<evidence type="ECO:0000313" key="1">
    <source>
        <dbReference type="EMBL" id="PZO13851.1"/>
    </source>
</evidence>
<name>A0A2W4VNP2_9CYAN</name>
<comment type="caution">
    <text evidence="1">The sequence shown here is derived from an EMBL/GenBank/DDBJ whole genome shotgun (WGS) entry which is preliminary data.</text>
</comment>
<reference evidence="1 2" key="2">
    <citation type="submission" date="2018-06" db="EMBL/GenBank/DDBJ databases">
        <title>Metagenomic assembly of (sub)arctic Cyanobacteria and their associated microbiome from non-axenic cultures.</title>
        <authorList>
            <person name="Baurain D."/>
        </authorList>
    </citation>
    <scope>NUCLEOTIDE SEQUENCE [LARGE SCALE GENOMIC DNA]</scope>
    <source>
        <strain evidence="1">ULC129bin1</strain>
    </source>
</reference>
<dbReference type="Proteomes" id="UP000249354">
    <property type="component" value="Unassembled WGS sequence"/>
</dbReference>
<gene>
    <name evidence="1" type="ORF">DCF25_15620</name>
</gene>
<accession>A0A2W4VNP2</accession>
<dbReference type="EMBL" id="QBMC01000117">
    <property type="protein sequence ID" value="PZO13851.1"/>
    <property type="molecule type" value="Genomic_DNA"/>
</dbReference>
<sequence>MAMLTIEIPDDLMEQLSPVKEQIPELLRRCLHPLALPAQVYRYVLDFLTSQPTPEQIADFRPTAEMQSRLKFLVEKELGGALSQQEQLELSEYEQIEHLIIMFKAGTIGRPQQAIA</sequence>